<feature type="domain" description="Helicase C-terminal" evidence="1">
    <location>
        <begin position="751"/>
        <end position="917"/>
    </location>
</feature>
<dbReference type="SUPFAM" id="SSF52540">
    <property type="entry name" value="P-loop containing nucleoside triphosphate hydrolases"/>
    <property type="match status" value="2"/>
</dbReference>
<dbReference type="GO" id="GO:0003677">
    <property type="term" value="F:DNA binding"/>
    <property type="evidence" value="ECO:0007669"/>
    <property type="project" value="InterPro"/>
</dbReference>
<dbReference type="PANTHER" id="PTHR45629:SF7">
    <property type="entry name" value="DNA EXCISION REPAIR PROTEIN ERCC-6-RELATED"/>
    <property type="match status" value="1"/>
</dbReference>
<dbReference type="SMART" id="SM00490">
    <property type="entry name" value="HELICc"/>
    <property type="match status" value="1"/>
</dbReference>
<dbReference type="EMBL" id="FRAF01000029">
    <property type="protein sequence ID" value="SHK96110.1"/>
    <property type="molecule type" value="Genomic_DNA"/>
</dbReference>
<dbReference type="GO" id="GO:0005524">
    <property type="term" value="F:ATP binding"/>
    <property type="evidence" value="ECO:0007669"/>
    <property type="project" value="InterPro"/>
</dbReference>
<reference evidence="3" key="1">
    <citation type="submission" date="2016-11" db="EMBL/GenBank/DDBJ databases">
        <authorList>
            <person name="Varghese N."/>
            <person name="Submissions S."/>
        </authorList>
    </citation>
    <scope>NUCLEOTIDE SEQUENCE [LARGE SCALE GENOMIC DNA]</scope>
    <source>
        <strain evidence="3">USBA-503</strain>
    </source>
</reference>
<organism evidence="2 3">
    <name type="scientific">Alicyclobacillus tolerans</name>
    <dbReference type="NCBI Taxonomy" id="90970"/>
    <lineage>
        <taxon>Bacteria</taxon>
        <taxon>Bacillati</taxon>
        <taxon>Bacillota</taxon>
        <taxon>Bacilli</taxon>
        <taxon>Bacillales</taxon>
        <taxon>Alicyclobacillaceae</taxon>
        <taxon>Alicyclobacillus</taxon>
    </lineage>
</organism>
<dbReference type="STRING" id="1830138.SAMN05443507_12913"/>
<name>A0A1M6WQR4_9BACL</name>
<evidence type="ECO:0000313" key="3">
    <source>
        <dbReference type="Proteomes" id="UP000184016"/>
    </source>
</evidence>
<dbReference type="InterPro" id="IPR027417">
    <property type="entry name" value="P-loop_NTPase"/>
</dbReference>
<dbReference type="Pfam" id="PF00271">
    <property type="entry name" value="Helicase_C"/>
    <property type="match status" value="1"/>
</dbReference>
<dbReference type="InterPro" id="IPR038718">
    <property type="entry name" value="SNF2-like_sf"/>
</dbReference>
<proteinExistence type="predicted"/>
<gene>
    <name evidence="2" type="ORF">SAMN05443507_12913</name>
</gene>
<protein>
    <submittedName>
        <fullName evidence="2">Type III restriction enzyme, res subunit</fullName>
    </submittedName>
</protein>
<dbReference type="Gene3D" id="3.40.50.10810">
    <property type="entry name" value="Tandem AAA-ATPase domain"/>
    <property type="match status" value="1"/>
</dbReference>
<dbReference type="SMART" id="SM00487">
    <property type="entry name" value="DEXDc"/>
    <property type="match status" value="1"/>
</dbReference>
<dbReference type="Gene3D" id="3.40.50.300">
    <property type="entry name" value="P-loop containing nucleotide triphosphate hydrolases"/>
    <property type="match status" value="1"/>
</dbReference>
<evidence type="ECO:0000313" key="2">
    <source>
        <dbReference type="EMBL" id="SHK96110.1"/>
    </source>
</evidence>
<keyword evidence="3" id="KW-1185">Reference proteome</keyword>
<accession>A0A1M6WQR4</accession>
<dbReference type="GO" id="GO:0016787">
    <property type="term" value="F:hydrolase activity"/>
    <property type="evidence" value="ECO:0007669"/>
    <property type="project" value="InterPro"/>
</dbReference>
<dbReference type="InterPro" id="IPR014001">
    <property type="entry name" value="Helicase_ATP-bd"/>
</dbReference>
<dbReference type="PROSITE" id="PS51194">
    <property type="entry name" value="HELICASE_CTER"/>
    <property type="match status" value="1"/>
</dbReference>
<evidence type="ECO:0000259" key="1">
    <source>
        <dbReference type="PROSITE" id="PS51194"/>
    </source>
</evidence>
<sequence>MKRAKMKKLIFSDDSNWMQAHAHFTVTKSTDQGVELLATGLIDTDQNVRAVAARIIKGQLIQQIQDERKQKSLLTKKYGYRMIAKSVGTLTHVLLLPKAAVDEVLPAEESRIFLLPGEDNLAKVFLQRFASDFNLPMVPEWQEVLWETCQALNFIHPLEVWTSDAVEQWRGLQAFERSPELTEEKACEILGDLLNTKKIHLPNGVTNAPAIADAVPIDENGKMALTDYLQVYAPHLATTIDGIAKPLHDLDDPIDPAIATMSRVPFPAQAHTAQAILKGLKEQKGVIVSSDMGTGKSIVSLAVSHALAQTSRSGFVTLLLVPGITIPKWLQAEIKKTLPQAHVTVLKDWRTLIQYWRERVQKRKKDRLEFLLLSRDTAKMGMPKVPALIYKSQHILSDRTGLKQPVKPILSSVGEVQSGTADKAHRTFVVEDVWLCPDCYAVQIHPKSTSRGDGPLDAWLMENKLSWTDLAVDKVNGNIEWKKNITQYHCCACGHNLMRSVDPTKEKVPGLRRRRLQPAWFIQKYFSNWIDLVIVDELHQYKSLSGQGEAMGAIVGAAKKVLGLTGTLSDGKASSLFHLLWRIDPTGLIRDGLDHKSLNKFVHLYGSVEQTGRYDKDQKVSAGGNTSRKILFNPPREIPGLSPKLFVNHLADKTVFLELGDLGLPLVELEERPVFVSMDEEHALAYQKFHQELETAMKQSYAAGNHNAFSGFIPAVVNAANRADVQQEIPVSIDQTITFLAPLSEDEESAKERQLVADIQEELQNNRRCVVYVRYSGEAAQDERIHSILQRHGMVSRVMKATISPEERVDWLEKAIQDGVEVVICNAKLVEVGLDLLDFQTLIFYQFTDEIATMRQAARRAWRIGQYRKCKVLYYVYSQSYEMVQFQRMLAKRTHALLLEGRMDRSEVAAFAEKDEKSASAYSIAACLGDVQDLSAKWKSIADRDIPEGVWMLEETRFQQEVHEAMQRLAIETKRLAKVPLELTSDQPVDEWDDLDLFSTSKSVVIDTVETNKHQWFTLGAWTKQLPKKAKKVQKSQDEDQLLLFAL</sequence>
<dbReference type="InterPro" id="IPR050496">
    <property type="entry name" value="SNF2_RAD54_helicase_repair"/>
</dbReference>
<dbReference type="PANTHER" id="PTHR45629">
    <property type="entry name" value="SNF2/RAD54 FAMILY MEMBER"/>
    <property type="match status" value="1"/>
</dbReference>
<dbReference type="InterPro" id="IPR006935">
    <property type="entry name" value="Helicase/UvrB_N"/>
</dbReference>
<dbReference type="AlphaFoldDB" id="A0A1M6WQR4"/>
<dbReference type="Proteomes" id="UP000184016">
    <property type="component" value="Unassembled WGS sequence"/>
</dbReference>
<dbReference type="InterPro" id="IPR001650">
    <property type="entry name" value="Helicase_C-like"/>
</dbReference>
<dbReference type="Pfam" id="PF04851">
    <property type="entry name" value="ResIII"/>
    <property type="match status" value="1"/>
</dbReference>